<dbReference type="OrthoDB" id="3543at2759"/>
<dbReference type="Proteomes" id="UP000054558">
    <property type="component" value="Unassembled WGS sequence"/>
</dbReference>
<keyword evidence="1" id="KW-0479">Metal-binding</keyword>
<evidence type="ECO:0000313" key="5">
    <source>
        <dbReference type="Proteomes" id="UP000054558"/>
    </source>
</evidence>
<evidence type="ECO:0000256" key="2">
    <source>
        <dbReference type="ARBA" id="ARBA00023239"/>
    </source>
</evidence>
<dbReference type="GO" id="GO:0046872">
    <property type="term" value="F:metal ion binding"/>
    <property type="evidence" value="ECO:0007669"/>
    <property type="project" value="UniProtKB-KW"/>
</dbReference>
<dbReference type="SUPFAM" id="SSF53800">
    <property type="entry name" value="Chelatase"/>
    <property type="match status" value="1"/>
</dbReference>
<keyword evidence="5" id="KW-1185">Reference proteome</keyword>
<accession>A0A1Y1I2H5</accession>
<dbReference type="InterPro" id="IPR002762">
    <property type="entry name" value="CbiX-like"/>
</dbReference>
<evidence type="ECO:0000313" key="4">
    <source>
        <dbReference type="EMBL" id="GAQ85114.1"/>
    </source>
</evidence>
<evidence type="ECO:0000256" key="1">
    <source>
        <dbReference type="ARBA" id="ARBA00022723"/>
    </source>
</evidence>
<gene>
    <name evidence="4" type="ORF">KFL_002200010</name>
</gene>
<name>A0A1Y1I2H5_KLENI</name>
<dbReference type="GO" id="GO:0051266">
    <property type="term" value="F:sirohydrochlorin ferrochelatase activity"/>
    <property type="evidence" value="ECO:0000318"/>
    <property type="project" value="GO_Central"/>
</dbReference>
<dbReference type="EMBL" id="DF237169">
    <property type="protein sequence ID" value="GAQ85114.1"/>
    <property type="molecule type" value="Genomic_DNA"/>
</dbReference>
<proteinExistence type="predicted"/>
<dbReference type="GO" id="GO:0009507">
    <property type="term" value="C:chloroplast"/>
    <property type="evidence" value="ECO:0000318"/>
    <property type="project" value="GO_Central"/>
</dbReference>
<dbReference type="Gene3D" id="3.40.50.1400">
    <property type="match status" value="1"/>
</dbReference>
<reference evidence="4 5" key="1">
    <citation type="journal article" date="2014" name="Nat. Commun.">
        <title>Klebsormidium flaccidum genome reveals primary factors for plant terrestrial adaptation.</title>
        <authorList>
            <person name="Hori K."/>
            <person name="Maruyama F."/>
            <person name="Fujisawa T."/>
            <person name="Togashi T."/>
            <person name="Yamamoto N."/>
            <person name="Seo M."/>
            <person name="Sato S."/>
            <person name="Yamada T."/>
            <person name="Mori H."/>
            <person name="Tajima N."/>
            <person name="Moriyama T."/>
            <person name="Ikeuchi M."/>
            <person name="Watanabe M."/>
            <person name="Wada H."/>
            <person name="Kobayashi K."/>
            <person name="Saito M."/>
            <person name="Masuda T."/>
            <person name="Sasaki-Sekimoto Y."/>
            <person name="Mashiguchi K."/>
            <person name="Awai K."/>
            <person name="Shimojima M."/>
            <person name="Masuda S."/>
            <person name="Iwai M."/>
            <person name="Nobusawa T."/>
            <person name="Narise T."/>
            <person name="Kondo S."/>
            <person name="Saito H."/>
            <person name="Sato R."/>
            <person name="Murakawa M."/>
            <person name="Ihara Y."/>
            <person name="Oshima-Yamada Y."/>
            <person name="Ohtaka K."/>
            <person name="Satoh M."/>
            <person name="Sonobe K."/>
            <person name="Ishii M."/>
            <person name="Ohtani R."/>
            <person name="Kanamori-Sato M."/>
            <person name="Honoki R."/>
            <person name="Miyazaki D."/>
            <person name="Mochizuki H."/>
            <person name="Umetsu J."/>
            <person name="Higashi K."/>
            <person name="Shibata D."/>
            <person name="Kamiya Y."/>
            <person name="Sato N."/>
            <person name="Nakamura Y."/>
            <person name="Tabata S."/>
            <person name="Ida S."/>
            <person name="Kurokawa K."/>
            <person name="Ohta H."/>
        </authorList>
    </citation>
    <scope>NUCLEOTIDE SEQUENCE [LARGE SCALE GENOMIC DNA]</scope>
    <source>
        <strain evidence="4 5">NIES-2285</strain>
    </source>
</reference>
<dbReference type="Pfam" id="PF01903">
    <property type="entry name" value="CbiX"/>
    <property type="match status" value="1"/>
</dbReference>
<dbReference type="AlphaFoldDB" id="A0A1Y1I2H5"/>
<dbReference type="InterPro" id="IPR050963">
    <property type="entry name" value="Sirohydro_Cobaltochel/CbiX"/>
</dbReference>
<evidence type="ECO:0000256" key="3">
    <source>
        <dbReference type="SAM" id="MobiDB-lite"/>
    </source>
</evidence>
<sequence length="273" mass="29585">MAGSSAALGTSSTCLMSFQHNTLSSPSKSTSTAPVFACGHCWRTSSSFTGQRGALRCLQTLRNTAIQQWRSSHRDSLSRHHRPPILEHKLSCSCSQAGEDRPSESKHDDGEHFESAGAKSLIEETSTAEVIGVVIVDHGSRRAESNNLLDAFVSLYKAHTGRSLVEPAHMEIAQPSIADAFDKVVERGANVVVVSPYFLSPGRHWFQDIPELAAEASEKHPGIKYLVTAPIGLHPLMADIIEDRIQHCLQRSAGKADECDVCIGTGRCKIVTS</sequence>
<keyword evidence="2" id="KW-0456">Lyase</keyword>
<dbReference type="PANTHER" id="PTHR33542">
    <property type="entry name" value="SIROHYDROCHLORIN FERROCHELATASE, CHLOROPLASTIC"/>
    <property type="match status" value="1"/>
</dbReference>
<protein>
    <recommendedName>
        <fullName evidence="6">Sirohydrochlorin ferrochelatase</fullName>
    </recommendedName>
</protein>
<feature type="compositionally biased region" description="Basic and acidic residues" evidence="3">
    <location>
        <begin position="98"/>
        <end position="114"/>
    </location>
</feature>
<dbReference type="STRING" id="105231.A0A1Y1I2H5"/>
<dbReference type="CDD" id="cd03416">
    <property type="entry name" value="CbiX_SirB_N"/>
    <property type="match status" value="1"/>
</dbReference>
<evidence type="ECO:0008006" key="6">
    <source>
        <dbReference type="Google" id="ProtNLM"/>
    </source>
</evidence>
<feature type="region of interest" description="Disordered" evidence="3">
    <location>
        <begin position="93"/>
        <end position="114"/>
    </location>
</feature>
<dbReference type="GO" id="GO:0019354">
    <property type="term" value="P:siroheme biosynthetic process"/>
    <property type="evidence" value="ECO:0000318"/>
    <property type="project" value="GO_Central"/>
</dbReference>
<dbReference type="PANTHER" id="PTHR33542:SF3">
    <property type="entry name" value="SIROHYDROCHLORIN FERROCHELATASE, CHLOROPLASTIC"/>
    <property type="match status" value="1"/>
</dbReference>
<organism evidence="4 5">
    <name type="scientific">Klebsormidium nitens</name>
    <name type="common">Green alga</name>
    <name type="synonym">Ulothrix nitens</name>
    <dbReference type="NCBI Taxonomy" id="105231"/>
    <lineage>
        <taxon>Eukaryota</taxon>
        <taxon>Viridiplantae</taxon>
        <taxon>Streptophyta</taxon>
        <taxon>Klebsormidiophyceae</taxon>
        <taxon>Klebsormidiales</taxon>
        <taxon>Klebsormidiaceae</taxon>
        <taxon>Klebsormidium</taxon>
    </lineage>
</organism>